<dbReference type="EMBL" id="VSSQ01038409">
    <property type="protein sequence ID" value="MPM91341.1"/>
    <property type="molecule type" value="Genomic_DNA"/>
</dbReference>
<keyword evidence="1" id="KW-0472">Membrane</keyword>
<keyword evidence="1" id="KW-1133">Transmembrane helix</keyword>
<name>A0A645DPX9_9ZZZZ</name>
<comment type="caution">
    <text evidence="2">The sequence shown here is derived from an EMBL/GenBank/DDBJ whole genome shotgun (WGS) entry which is preliminary data.</text>
</comment>
<organism evidence="2">
    <name type="scientific">bioreactor metagenome</name>
    <dbReference type="NCBI Taxonomy" id="1076179"/>
    <lineage>
        <taxon>unclassified sequences</taxon>
        <taxon>metagenomes</taxon>
        <taxon>ecological metagenomes</taxon>
    </lineage>
</organism>
<gene>
    <name evidence="2" type="ORF">SDC9_138469</name>
</gene>
<dbReference type="AlphaFoldDB" id="A0A645DPX9"/>
<keyword evidence="1" id="KW-0812">Transmembrane</keyword>
<evidence type="ECO:0000256" key="1">
    <source>
        <dbReference type="SAM" id="Phobius"/>
    </source>
</evidence>
<proteinExistence type="predicted"/>
<feature type="transmembrane region" description="Helical" evidence="1">
    <location>
        <begin position="12"/>
        <end position="32"/>
    </location>
</feature>
<evidence type="ECO:0008006" key="3">
    <source>
        <dbReference type="Google" id="ProtNLM"/>
    </source>
</evidence>
<sequence>MDQNYQKRSGKGPLILLGVAVIVLVVLVAASLKTGILGSSFRIDKAVVCVELDRDRLPHKVMNTIQYGTRQVCLWFQYSSAPEGNHLEVSWYYGKDIVLSEPLKLMTKDGVRAFYLLREEGTPLPVGKYRVTISSPTKRLSELEFEIIRKN</sequence>
<evidence type="ECO:0000313" key="2">
    <source>
        <dbReference type="EMBL" id="MPM91341.1"/>
    </source>
</evidence>
<protein>
    <recommendedName>
        <fullName evidence="3">Intracellular proteinase inhibitor BsuPI domain-containing protein</fullName>
    </recommendedName>
</protein>
<accession>A0A645DPX9</accession>
<reference evidence="2" key="1">
    <citation type="submission" date="2019-08" db="EMBL/GenBank/DDBJ databases">
        <authorList>
            <person name="Kucharzyk K."/>
            <person name="Murdoch R.W."/>
            <person name="Higgins S."/>
            <person name="Loffler F."/>
        </authorList>
    </citation>
    <scope>NUCLEOTIDE SEQUENCE</scope>
</reference>